<dbReference type="PATRIC" id="fig|1193729.4.peg.723"/>
<comment type="catalytic activity">
    <reaction evidence="13">
        <text>a lipid A disaccharide + ATP = a lipid IVA + ADP + H(+)</text>
        <dbReference type="Rhea" id="RHEA:67840"/>
        <dbReference type="ChEBI" id="CHEBI:15378"/>
        <dbReference type="ChEBI" id="CHEBI:30616"/>
        <dbReference type="ChEBI" id="CHEBI:176343"/>
        <dbReference type="ChEBI" id="CHEBI:176425"/>
        <dbReference type="ChEBI" id="CHEBI:456216"/>
        <dbReference type="EC" id="2.7.1.130"/>
    </reaction>
</comment>
<accession>K7YIX5</accession>
<keyword evidence="6 13" id="KW-0441">Lipid A biosynthesis</keyword>
<evidence type="ECO:0000256" key="2">
    <source>
        <dbReference type="ARBA" id="ARBA00004870"/>
    </source>
</evidence>
<protein>
    <recommendedName>
        <fullName evidence="4 13">Tetraacyldisaccharide 4'-kinase</fullName>
        <ecNumber evidence="3 13">2.7.1.130</ecNumber>
    </recommendedName>
    <alternativeName>
        <fullName evidence="12 13">Lipid A 4'-kinase</fullName>
    </alternativeName>
</protein>
<evidence type="ECO:0000256" key="5">
    <source>
        <dbReference type="ARBA" id="ARBA00022516"/>
    </source>
</evidence>
<dbReference type="SUPFAM" id="SSF52540">
    <property type="entry name" value="P-loop containing nucleoside triphosphate hydrolases"/>
    <property type="match status" value="1"/>
</dbReference>
<dbReference type="eggNOG" id="COG1663">
    <property type="taxonomic scope" value="Bacteria"/>
</dbReference>
<evidence type="ECO:0000256" key="8">
    <source>
        <dbReference type="ARBA" id="ARBA00022741"/>
    </source>
</evidence>
<name>K7YIX5_9PROT</name>
<dbReference type="PANTHER" id="PTHR42724">
    <property type="entry name" value="TETRAACYLDISACCHARIDE 4'-KINASE"/>
    <property type="match status" value="1"/>
</dbReference>
<keyword evidence="11 13" id="KW-0443">Lipid metabolism</keyword>
<keyword evidence="7 13" id="KW-0808">Transferase</keyword>
<comment type="similarity">
    <text evidence="13">Belongs to the LpxK family.</text>
</comment>
<evidence type="ECO:0000256" key="6">
    <source>
        <dbReference type="ARBA" id="ARBA00022556"/>
    </source>
</evidence>
<dbReference type="HAMAP" id="MF_00409">
    <property type="entry name" value="LpxK"/>
    <property type="match status" value="1"/>
</dbReference>
<evidence type="ECO:0000256" key="9">
    <source>
        <dbReference type="ARBA" id="ARBA00022777"/>
    </source>
</evidence>
<keyword evidence="9 13" id="KW-0418">Kinase</keyword>
<dbReference type="EMBL" id="CP003539">
    <property type="protein sequence ID" value="AFX99575.1"/>
    <property type="molecule type" value="Genomic_DNA"/>
</dbReference>
<keyword evidence="8 13" id="KW-0547">Nucleotide-binding</keyword>
<dbReference type="Pfam" id="PF02606">
    <property type="entry name" value="LpxK"/>
    <property type="match status" value="1"/>
</dbReference>
<evidence type="ECO:0000256" key="12">
    <source>
        <dbReference type="ARBA" id="ARBA00029757"/>
    </source>
</evidence>
<evidence type="ECO:0000313" key="14">
    <source>
        <dbReference type="EMBL" id="AFX99575.1"/>
    </source>
</evidence>
<comment type="function">
    <text evidence="1 13">Transfers the gamma-phosphate of ATP to the 4'-position of a tetraacyldisaccharide 1-phosphate intermediate (termed DS-1-P) to form tetraacyldisaccharide 1,4'-bis-phosphate (lipid IVA).</text>
</comment>
<dbReference type="GO" id="GO:0005524">
    <property type="term" value="F:ATP binding"/>
    <property type="evidence" value="ECO:0007669"/>
    <property type="project" value="UniProtKB-UniRule"/>
</dbReference>
<dbReference type="InterPro" id="IPR027417">
    <property type="entry name" value="P-loop_NTPase"/>
</dbReference>
<evidence type="ECO:0000256" key="13">
    <source>
        <dbReference type="HAMAP-Rule" id="MF_00409"/>
    </source>
</evidence>
<dbReference type="GO" id="GO:0009029">
    <property type="term" value="F:lipid-A 4'-kinase activity"/>
    <property type="evidence" value="ECO:0007669"/>
    <property type="project" value="UniProtKB-UniRule"/>
</dbReference>
<keyword evidence="10 13" id="KW-0067">ATP-binding</keyword>
<proteinExistence type="inferred from homology"/>
<dbReference type="RefSeq" id="WP_015089073.1">
    <property type="nucleotide sequence ID" value="NC_019566.1"/>
</dbReference>
<dbReference type="HOGENOM" id="CLU_038816_0_0_5"/>
<gene>
    <name evidence="13 14" type="primary">lpxK</name>
    <name evidence="14" type="ORF">A1OE_1406</name>
</gene>
<dbReference type="UniPathway" id="UPA00359">
    <property type="reaction ID" value="UER00482"/>
</dbReference>
<evidence type="ECO:0000256" key="7">
    <source>
        <dbReference type="ARBA" id="ARBA00022679"/>
    </source>
</evidence>
<dbReference type="AlphaFoldDB" id="K7YIX5"/>
<dbReference type="Proteomes" id="UP000010077">
    <property type="component" value="Chromosome"/>
</dbReference>
<dbReference type="GO" id="GO:0009244">
    <property type="term" value="P:lipopolysaccharide core region biosynthetic process"/>
    <property type="evidence" value="ECO:0007669"/>
    <property type="project" value="TreeGrafter"/>
</dbReference>
<organism evidence="14 15">
    <name type="scientific">Candidatus Endolissoclinum faulkneri L2</name>
    <dbReference type="NCBI Taxonomy" id="1193729"/>
    <lineage>
        <taxon>Bacteria</taxon>
        <taxon>Pseudomonadati</taxon>
        <taxon>Pseudomonadota</taxon>
        <taxon>Alphaproteobacteria</taxon>
        <taxon>Rhodospirillales</taxon>
        <taxon>Rhodospirillaceae</taxon>
        <taxon>Candidatus Endolissoclinum</taxon>
    </lineage>
</organism>
<evidence type="ECO:0000256" key="10">
    <source>
        <dbReference type="ARBA" id="ARBA00022840"/>
    </source>
</evidence>
<dbReference type="GO" id="GO:0009245">
    <property type="term" value="P:lipid A biosynthetic process"/>
    <property type="evidence" value="ECO:0007669"/>
    <property type="project" value="UniProtKB-UniRule"/>
</dbReference>
<dbReference type="PANTHER" id="PTHR42724:SF1">
    <property type="entry name" value="TETRAACYLDISACCHARIDE 4'-KINASE, MITOCHONDRIAL-RELATED"/>
    <property type="match status" value="1"/>
</dbReference>
<dbReference type="OrthoDB" id="9766423at2"/>
<dbReference type="GO" id="GO:0005886">
    <property type="term" value="C:plasma membrane"/>
    <property type="evidence" value="ECO:0007669"/>
    <property type="project" value="TreeGrafter"/>
</dbReference>
<dbReference type="KEGG" id="thal:A1OE_1406"/>
<evidence type="ECO:0000256" key="11">
    <source>
        <dbReference type="ARBA" id="ARBA00023098"/>
    </source>
</evidence>
<evidence type="ECO:0000256" key="1">
    <source>
        <dbReference type="ARBA" id="ARBA00002274"/>
    </source>
</evidence>
<feature type="binding site" evidence="13">
    <location>
        <begin position="51"/>
        <end position="58"/>
    </location>
    <ligand>
        <name>ATP</name>
        <dbReference type="ChEBI" id="CHEBI:30616"/>
    </ligand>
</feature>
<comment type="pathway">
    <text evidence="2 13">Glycolipid biosynthesis; lipid IV(A) biosynthesis; lipid IV(A) from (3R)-3-hydroxytetradecanoyl-[acyl-carrier-protein] and UDP-N-acetyl-alpha-D-glucosamine: step 6/6.</text>
</comment>
<keyword evidence="5 13" id="KW-0444">Lipid biosynthesis</keyword>
<dbReference type="NCBIfam" id="TIGR00682">
    <property type="entry name" value="lpxK"/>
    <property type="match status" value="1"/>
</dbReference>
<keyword evidence="15" id="KW-1185">Reference proteome</keyword>
<dbReference type="InterPro" id="IPR003758">
    <property type="entry name" value="LpxK"/>
</dbReference>
<dbReference type="STRING" id="1193729.A1OE_1406"/>
<evidence type="ECO:0000256" key="3">
    <source>
        <dbReference type="ARBA" id="ARBA00012071"/>
    </source>
</evidence>
<sequence>MISPRFWQNGGWLTLTLIPISWLWRLVTDIRKAITKPYRSSLPLICVGNAIVGGAGKTPTVLAIANKLIDDGKRVGLLSRGYGGRYAGTLHVDLTVHTFADVGDESILLTEIAPTVVARRLADGARLLENSDCDVIIMDDGLQNPSVVPTISLLVVDAVIGIGNGQIIPSGPLREPWNDSLQKAHAVLLIGEDRKEIKSLIGDQHLILHGALEPSPAALSLRNRRVLGFAGIGRPDKFHETLIEIGAKVIGFRSFADHHPYRSSELIELVEQAVFEDAILVTTSKDATRLPLWFRINVTVVEISLVWSDPTAFSVFLNRMLSF</sequence>
<evidence type="ECO:0000313" key="15">
    <source>
        <dbReference type="Proteomes" id="UP000010077"/>
    </source>
</evidence>
<evidence type="ECO:0000256" key="4">
    <source>
        <dbReference type="ARBA" id="ARBA00016436"/>
    </source>
</evidence>
<reference evidence="14 15" key="1">
    <citation type="journal article" date="2012" name="Proc. Natl. Acad. Sci. U.S.A.">
        <title>Genome streamlining and chemical defense in a coral reef symbiosis.</title>
        <authorList>
            <person name="Kwan J.C."/>
            <person name="Donia M.S."/>
            <person name="Han A.W."/>
            <person name="Hirose E."/>
            <person name="Haygood M.G."/>
            <person name="Schmidt E.W."/>
        </authorList>
    </citation>
    <scope>NUCLEOTIDE SEQUENCE [LARGE SCALE GENOMIC DNA]</scope>
    <source>
        <strain evidence="14 15">L2</strain>
    </source>
</reference>
<dbReference type="EC" id="2.7.1.130" evidence="3 13"/>